<dbReference type="InterPro" id="IPR050445">
    <property type="entry name" value="Bact_polysacc_biosynth/exp"/>
</dbReference>
<dbReference type="PANTHER" id="PTHR32309">
    <property type="entry name" value="TYROSINE-PROTEIN KINASE"/>
    <property type="match status" value="1"/>
</dbReference>
<evidence type="ECO:0000313" key="12">
    <source>
        <dbReference type="EMBL" id="MDR7085728.1"/>
    </source>
</evidence>
<dbReference type="EC" id="2.7.10.2" evidence="2"/>
<keyword evidence="7 12" id="KW-0829">Tyrosine-protein kinase</keyword>
<dbReference type="Proteomes" id="UP001257739">
    <property type="component" value="Unassembled WGS sequence"/>
</dbReference>
<accession>A0ABU1UKK8</accession>
<keyword evidence="12" id="KW-0675">Receptor</keyword>
<reference evidence="12 13" key="1">
    <citation type="submission" date="2023-07" db="EMBL/GenBank/DDBJ databases">
        <title>Sorghum-associated microbial communities from plants grown in Nebraska, USA.</title>
        <authorList>
            <person name="Schachtman D."/>
        </authorList>
    </citation>
    <scope>NUCLEOTIDE SEQUENCE [LARGE SCALE GENOMIC DNA]</scope>
    <source>
        <strain evidence="12 13">BE248</strain>
    </source>
</reference>
<gene>
    <name evidence="12" type="ORF">J2X11_000567</name>
</gene>
<keyword evidence="4" id="KW-0547">Nucleotide-binding</keyword>
<evidence type="ECO:0000256" key="2">
    <source>
        <dbReference type="ARBA" id="ARBA00011903"/>
    </source>
</evidence>
<feature type="transmembrane region" description="Helical" evidence="10">
    <location>
        <begin position="173"/>
        <end position="194"/>
    </location>
</feature>
<evidence type="ECO:0000256" key="1">
    <source>
        <dbReference type="ARBA" id="ARBA00007316"/>
    </source>
</evidence>
<organism evidence="12 13">
    <name type="scientific">Aeromicrobium panaciterrae</name>
    <dbReference type="NCBI Taxonomy" id="363861"/>
    <lineage>
        <taxon>Bacteria</taxon>
        <taxon>Bacillati</taxon>
        <taxon>Actinomycetota</taxon>
        <taxon>Actinomycetes</taxon>
        <taxon>Propionibacteriales</taxon>
        <taxon>Nocardioidaceae</taxon>
        <taxon>Aeromicrobium</taxon>
    </lineage>
</organism>
<comment type="catalytic activity">
    <reaction evidence="8">
        <text>L-tyrosyl-[protein] + ATP = O-phospho-L-tyrosyl-[protein] + ADP + H(+)</text>
        <dbReference type="Rhea" id="RHEA:10596"/>
        <dbReference type="Rhea" id="RHEA-COMP:10136"/>
        <dbReference type="Rhea" id="RHEA-COMP:20101"/>
        <dbReference type="ChEBI" id="CHEBI:15378"/>
        <dbReference type="ChEBI" id="CHEBI:30616"/>
        <dbReference type="ChEBI" id="CHEBI:46858"/>
        <dbReference type="ChEBI" id="CHEBI:61978"/>
        <dbReference type="ChEBI" id="CHEBI:456216"/>
        <dbReference type="EC" id="2.7.10.2"/>
    </reaction>
</comment>
<dbReference type="Gene3D" id="3.40.50.300">
    <property type="entry name" value="P-loop containing nucleotide triphosphate hydrolases"/>
    <property type="match status" value="1"/>
</dbReference>
<feature type="compositionally biased region" description="Basic and acidic residues" evidence="9">
    <location>
        <begin position="469"/>
        <end position="481"/>
    </location>
</feature>
<dbReference type="Pfam" id="PF13614">
    <property type="entry name" value="AAA_31"/>
    <property type="match status" value="1"/>
</dbReference>
<dbReference type="CDD" id="cd05387">
    <property type="entry name" value="BY-kinase"/>
    <property type="match status" value="1"/>
</dbReference>
<keyword evidence="10" id="KW-1133">Transmembrane helix</keyword>
<feature type="domain" description="AAA" evidence="11">
    <location>
        <begin position="273"/>
        <end position="389"/>
    </location>
</feature>
<dbReference type="InterPro" id="IPR025669">
    <property type="entry name" value="AAA_dom"/>
</dbReference>
<evidence type="ECO:0000256" key="3">
    <source>
        <dbReference type="ARBA" id="ARBA00022679"/>
    </source>
</evidence>
<comment type="caution">
    <text evidence="12">The sequence shown here is derived from an EMBL/GenBank/DDBJ whole genome shotgun (WGS) entry which is preliminary data.</text>
</comment>
<proteinExistence type="inferred from homology"/>
<dbReference type="InterPro" id="IPR027417">
    <property type="entry name" value="P-loop_NTPase"/>
</dbReference>
<evidence type="ECO:0000256" key="10">
    <source>
        <dbReference type="SAM" id="Phobius"/>
    </source>
</evidence>
<keyword evidence="13" id="KW-1185">Reference proteome</keyword>
<dbReference type="NCBIfam" id="TIGR01007">
    <property type="entry name" value="eps_fam"/>
    <property type="match status" value="1"/>
</dbReference>
<dbReference type="RefSeq" id="WP_309966574.1">
    <property type="nucleotide sequence ID" value="NZ_JAVDWH010000001.1"/>
</dbReference>
<protein>
    <recommendedName>
        <fullName evidence="2">non-specific protein-tyrosine kinase</fullName>
        <ecNumber evidence="2">2.7.10.2</ecNumber>
    </recommendedName>
</protein>
<comment type="similarity">
    <text evidence="1">Belongs to the CpsD/CapB family.</text>
</comment>
<evidence type="ECO:0000256" key="6">
    <source>
        <dbReference type="ARBA" id="ARBA00022840"/>
    </source>
</evidence>
<evidence type="ECO:0000256" key="5">
    <source>
        <dbReference type="ARBA" id="ARBA00022777"/>
    </source>
</evidence>
<sequence length="481" mass="50742">MNFQQFIGVLRARWKFIVLTLLIGSFLTVGLSMSKAAVYASTGRVFIVVPDNSAQVNDYLSTYLVAQRTASYAELAKDPVLLQKVIDRTGLQLSRSDLASRITTKVVTSTQIVEIRATGPTPVEARDLAEAEITELVALVNEFEKPTSDKPAAVVARSTGTPLLDSVPVGVPLGFVIAIGVILSLLAGIVGALIKDLLDISIKSRQDVENAVDLPVISALPHDPSVAKDAHSAVAPGSPLAEGFRVLRANLRFADLDSSGQMILVTSALPNEGKTLTAVNLAQSLAATGQSVLLIDCDLRSPSVAANLGLENAVGMLSVLLGHISLSDAVQAHSSGLDVLPTGPRPPNPSEVLETDAVGGLLHVVREAYDVIVIDAPPILPVADTSTLIRHVDGVLLVARYGRTRKDVLRLAAERILGLNGRLYGVVLNGIPRRGGGGYGYGYGYGYGATFERPEIASPRPAQGGGRRRVGDDPAAHEAFR</sequence>
<keyword evidence="10" id="KW-0472">Membrane</keyword>
<evidence type="ECO:0000256" key="8">
    <source>
        <dbReference type="ARBA" id="ARBA00051245"/>
    </source>
</evidence>
<keyword evidence="3 12" id="KW-0808">Transferase</keyword>
<evidence type="ECO:0000256" key="9">
    <source>
        <dbReference type="SAM" id="MobiDB-lite"/>
    </source>
</evidence>
<dbReference type="EMBL" id="JAVDWH010000001">
    <property type="protein sequence ID" value="MDR7085728.1"/>
    <property type="molecule type" value="Genomic_DNA"/>
</dbReference>
<keyword evidence="6" id="KW-0067">ATP-binding</keyword>
<keyword evidence="5 12" id="KW-0418">Kinase</keyword>
<evidence type="ECO:0000256" key="4">
    <source>
        <dbReference type="ARBA" id="ARBA00022741"/>
    </source>
</evidence>
<dbReference type="PANTHER" id="PTHR32309:SF13">
    <property type="entry name" value="FERRIC ENTEROBACTIN TRANSPORT PROTEIN FEPE"/>
    <property type="match status" value="1"/>
</dbReference>
<evidence type="ECO:0000256" key="7">
    <source>
        <dbReference type="ARBA" id="ARBA00023137"/>
    </source>
</evidence>
<evidence type="ECO:0000313" key="13">
    <source>
        <dbReference type="Proteomes" id="UP001257739"/>
    </source>
</evidence>
<dbReference type="SUPFAM" id="SSF52540">
    <property type="entry name" value="P-loop containing nucleoside triphosphate hydrolases"/>
    <property type="match status" value="1"/>
</dbReference>
<name>A0ABU1UKK8_9ACTN</name>
<dbReference type="InterPro" id="IPR005702">
    <property type="entry name" value="Wzc-like_C"/>
</dbReference>
<evidence type="ECO:0000259" key="11">
    <source>
        <dbReference type="Pfam" id="PF13614"/>
    </source>
</evidence>
<keyword evidence="10" id="KW-0812">Transmembrane</keyword>
<dbReference type="GO" id="GO:0004714">
    <property type="term" value="F:transmembrane receptor protein tyrosine kinase activity"/>
    <property type="evidence" value="ECO:0007669"/>
    <property type="project" value="UniProtKB-EC"/>
</dbReference>
<feature type="region of interest" description="Disordered" evidence="9">
    <location>
        <begin position="456"/>
        <end position="481"/>
    </location>
</feature>